<comment type="caution">
    <text evidence="1">The sequence shown here is derived from an EMBL/GenBank/DDBJ whole genome shotgun (WGS) entry which is preliminary data.</text>
</comment>
<reference evidence="1" key="1">
    <citation type="journal article" date="2015" name="Nature">
        <title>Complex archaea that bridge the gap between prokaryotes and eukaryotes.</title>
        <authorList>
            <person name="Spang A."/>
            <person name="Saw J.H."/>
            <person name="Jorgensen S.L."/>
            <person name="Zaremba-Niedzwiedzka K."/>
            <person name="Martijn J."/>
            <person name="Lind A.E."/>
            <person name="van Eijk R."/>
            <person name="Schleper C."/>
            <person name="Guy L."/>
            <person name="Ettema T.J."/>
        </authorList>
    </citation>
    <scope>NUCLEOTIDE SEQUENCE</scope>
</reference>
<sequence>MGDTRTRWLLTGNSEDNARNNVGTIMGIVEQNKLFSALFPEVIPQFKKDKWSASAANLVRPFKHPNATFEAAGIGTNITGRRPTHIVEDDTVTPKKDQMTQMEMMPTRDDIEKAVGFHKLTLPLIDDPRTGERITVLTRWSNFDLACYITENETSGDAKRYIYDRPAHNKETGELNYPSFYDEDTLRAIKASMGSFMYMMLYENEPLSSEFMKIRPEWIRYFYTDREGNHRSAKNYPGVEAKEIVCKANLPTHVIAYDEKDKDPYMLAYGNADKDKKVKKLFEDDNVISSSIRIYKVDSAEIVDYKILLKKVV</sequence>
<evidence type="ECO:0000313" key="1">
    <source>
        <dbReference type="EMBL" id="KKL60753.1"/>
    </source>
</evidence>
<accession>A0A0F9DGF0</accession>
<protein>
    <submittedName>
        <fullName evidence="1">Uncharacterized protein</fullName>
    </submittedName>
</protein>
<proteinExistence type="predicted"/>
<dbReference type="EMBL" id="LAZR01029045">
    <property type="protein sequence ID" value="KKL60753.1"/>
    <property type="molecule type" value="Genomic_DNA"/>
</dbReference>
<gene>
    <name evidence="1" type="ORF">LCGC14_2202170</name>
</gene>
<organism evidence="1">
    <name type="scientific">marine sediment metagenome</name>
    <dbReference type="NCBI Taxonomy" id="412755"/>
    <lineage>
        <taxon>unclassified sequences</taxon>
        <taxon>metagenomes</taxon>
        <taxon>ecological metagenomes</taxon>
    </lineage>
</organism>
<dbReference type="AlphaFoldDB" id="A0A0F9DGF0"/>
<name>A0A0F9DGF0_9ZZZZ</name>